<feature type="compositionally biased region" description="Low complexity" evidence="10">
    <location>
        <begin position="43"/>
        <end position="67"/>
    </location>
</feature>
<dbReference type="Pfam" id="PF00076">
    <property type="entry name" value="RRM_1"/>
    <property type="match status" value="1"/>
</dbReference>
<dbReference type="Pfam" id="PF00641">
    <property type="entry name" value="Zn_ribbon_RanBP"/>
    <property type="match status" value="1"/>
</dbReference>
<evidence type="ECO:0000256" key="8">
    <source>
        <dbReference type="PROSITE-ProRule" id="PRU00176"/>
    </source>
</evidence>
<proteinExistence type="inferred from homology"/>
<dbReference type="SUPFAM" id="SSF54928">
    <property type="entry name" value="RNA-binding domain, RBD"/>
    <property type="match status" value="1"/>
</dbReference>
<keyword evidence="7" id="KW-0539">Nucleus</keyword>
<feature type="compositionally biased region" description="Polar residues" evidence="10">
    <location>
        <begin position="410"/>
        <end position="421"/>
    </location>
</feature>
<dbReference type="InterPro" id="IPR035979">
    <property type="entry name" value="RBD_domain_sf"/>
</dbReference>
<dbReference type="SMART" id="SM00547">
    <property type="entry name" value="ZnF_RBZ"/>
    <property type="match status" value="1"/>
</dbReference>
<comment type="caution">
    <text evidence="13">The sequence shown here is derived from an EMBL/GenBank/DDBJ whole genome shotgun (WGS) entry which is preliminary data.</text>
</comment>
<dbReference type="EMBL" id="PQFF01000156">
    <property type="protein sequence ID" value="RHZ78199.1"/>
    <property type="molecule type" value="Genomic_DNA"/>
</dbReference>
<feature type="region of interest" description="Disordered" evidence="10">
    <location>
        <begin position="362"/>
        <end position="445"/>
    </location>
</feature>
<protein>
    <recommendedName>
        <fullName evidence="15">RanBP2-type domain-containing protein</fullName>
    </recommendedName>
</protein>
<dbReference type="STRING" id="1348612.A0A397IQB6"/>
<evidence type="ECO:0000256" key="2">
    <source>
        <dbReference type="ARBA" id="ARBA00008448"/>
    </source>
</evidence>
<evidence type="ECO:0000313" key="14">
    <source>
        <dbReference type="Proteomes" id="UP000266861"/>
    </source>
</evidence>
<comment type="similarity">
    <text evidence="2">Belongs to the RRM TET family.</text>
</comment>
<dbReference type="AlphaFoldDB" id="A0A397IQB6"/>
<evidence type="ECO:0000256" key="1">
    <source>
        <dbReference type="ARBA" id="ARBA00004123"/>
    </source>
</evidence>
<feature type="compositionally biased region" description="Polar residues" evidence="10">
    <location>
        <begin position="1"/>
        <end position="37"/>
    </location>
</feature>
<reference evidence="13 14" key="1">
    <citation type="submission" date="2018-08" db="EMBL/GenBank/DDBJ databases">
        <title>Genome and evolution of the arbuscular mycorrhizal fungus Diversispora epigaea (formerly Glomus versiforme) and its bacterial endosymbionts.</title>
        <authorList>
            <person name="Sun X."/>
            <person name="Fei Z."/>
            <person name="Harrison M."/>
        </authorList>
    </citation>
    <scope>NUCLEOTIDE SEQUENCE [LARGE SCALE GENOMIC DNA]</scope>
    <source>
        <strain evidence="13 14">IT104</strain>
    </source>
</reference>
<keyword evidence="4 9" id="KW-0863">Zinc-finger</keyword>
<evidence type="ECO:0000256" key="5">
    <source>
        <dbReference type="ARBA" id="ARBA00022833"/>
    </source>
</evidence>
<dbReference type="GO" id="GO:0008270">
    <property type="term" value="F:zinc ion binding"/>
    <property type="evidence" value="ECO:0007669"/>
    <property type="project" value="UniProtKB-KW"/>
</dbReference>
<keyword evidence="6 8" id="KW-0694">RNA-binding</keyword>
<evidence type="ECO:0000259" key="12">
    <source>
        <dbReference type="PROSITE" id="PS50199"/>
    </source>
</evidence>
<feature type="region of interest" description="Disordered" evidence="10">
    <location>
        <begin position="306"/>
        <end position="337"/>
    </location>
</feature>
<feature type="compositionally biased region" description="Basic and acidic residues" evidence="10">
    <location>
        <begin position="430"/>
        <end position="445"/>
    </location>
</feature>
<dbReference type="InterPro" id="IPR034870">
    <property type="entry name" value="TET_fam"/>
</dbReference>
<dbReference type="SMART" id="SM00360">
    <property type="entry name" value="RRM"/>
    <property type="match status" value="1"/>
</dbReference>
<dbReference type="Proteomes" id="UP000266861">
    <property type="component" value="Unassembled WGS sequence"/>
</dbReference>
<dbReference type="PROSITE" id="PS50102">
    <property type="entry name" value="RRM"/>
    <property type="match status" value="1"/>
</dbReference>
<keyword evidence="5" id="KW-0862">Zinc</keyword>
<dbReference type="PROSITE" id="PS01358">
    <property type="entry name" value="ZF_RANBP2_1"/>
    <property type="match status" value="1"/>
</dbReference>
<feature type="domain" description="RanBP2-type" evidence="12">
    <location>
        <begin position="335"/>
        <end position="364"/>
    </location>
</feature>
<keyword evidence="14" id="KW-1185">Reference proteome</keyword>
<dbReference type="InterPro" id="IPR001876">
    <property type="entry name" value="Znf_RanBP2"/>
</dbReference>
<feature type="compositionally biased region" description="Low complexity" evidence="10">
    <location>
        <begin position="85"/>
        <end position="112"/>
    </location>
</feature>
<dbReference type="InterPro" id="IPR036443">
    <property type="entry name" value="Znf_RanBP2_sf"/>
</dbReference>
<feature type="compositionally biased region" description="Gly residues" evidence="10">
    <location>
        <begin position="113"/>
        <end position="123"/>
    </location>
</feature>
<evidence type="ECO:0000256" key="3">
    <source>
        <dbReference type="ARBA" id="ARBA00022723"/>
    </source>
</evidence>
<dbReference type="PROSITE" id="PS50199">
    <property type="entry name" value="ZF_RANBP2_2"/>
    <property type="match status" value="1"/>
</dbReference>
<evidence type="ECO:0000313" key="13">
    <source>
        <dbReference type="EMBL" id="RHZ78199.1"/>
    </source>
</evidence>
<feature type="compositionally biased region" description="Low complexity" evidence="10">
    <location>
        <begin position="374"/>
        <end position="384"/>
    </location>
</feature>
<keyword evidence="3" id="KW-0479">Metal-binding</keyword>
<feature type="compositionally biased region" description="Polar residues" evidence="10">
    <location>
        <begin position="128"/>
        <end position="144"/>
    </location>
</feature>
<comment type="subcellular location">
    <subcellularLocation>
        <location evidence="1">Nucleus</location>
    </subcellularLocation>
</comment>
<dbReference type="PANTHER" id="PTHR23238">
    <property type="entry name" value="RNA BINDING PROTEIN"/>
    <property type="match status" value="1"/>
</dbReference>
<evidence type="ECO:0008006" key="15">
    <source>
        <dbReference type="Google" id="ProtNLM"/>
    </source>
</evidence>
<evidence type="ECO:0000256" key="4">
    <source>
        <dbReference type="ARBA" id="ARBA00022771"/>
    </source>
</evidence>
<sequence>MDHYSNYGSQQDPPSGYNYQQYNDAYSQSGYSATANTPDYYYGSGSAPTAGSNSSSSGTNPQQTTPSASSQGYVPHPRSDGYEGGTYSSSYNYGNYPTPAASGSYQTGPGSSSTGGGGGGGGSINSTAPYNASGSGYSSGTNKTSYPDRGSDYGDGPSYGGNKNPYGENFSNSYKSRDNSRDGYGPPSKEGNTFDSYGGRSEDNFTDESLVQTSADTVYVSNLSKDVTEEKLIDHFGSLGMLKIDKRTQKPKIWIYYDKVSGIPKGDATVTYEDADSTAAAIKYFDNQPFLGQIIKVEMSVRKVPSTGFRGRGRVSRGRTGFTRGGVGRGGPPPRDGDWTCESCHANNFARRLECYKCHSPRSDAPGDDTGYNSSRYSGSVRGGYRVRRGGPVAYGSRYNDDDRGYGSNGYRNNDSGSSGHYDQGYGKPSKQDDRQDRRDRYRPY</sequence>
<accession>A0A397IQB6</accession>
<dbReference type="OrthoDB" id="639027at2759"/>
<evidence type="ECO:0000259" key="11">
    <source>
        <dbReference type="PROSITE" id="PS50102"/>
    </source>
</evidence>
<gene>
    <name evidence="13" type="ORF">Glove_166g296</name>
</gene>
<evidence type="ECO:0000256" key="9">
    <source>
        <dbReference type="PROSITE-ProRule" id="PRU00322"/>
    </source>
</evidence>
<dbReference type="InterPro" id="IPR000504">
    <property type="entry name" value="RRM_dom"/>
</dbReference>
<dbReference type="Gene3D" id="3.30.70.330">
    <property type="match status" value="1"/>
</dbReference>
<name>A0A397IQB6_9GLOM</name>
<organism evidence="13 14">
    <name type="scientific">Diversispora epigaea</name>
    <dbReference type="NCBI Taxonomy" id="1348612"/>
    <lineage>
        <taxon>Eukaryota</taxon>
        <taxon>Fungi</taxon>
        <taxon>Fungi incertae sedis</taxon>
        <taxon>Mucoromycota</taxon>
        <taxon>Glomeromycotina</taxon>
        <taxon>Glomeromycetes</taxon>
        <taxon>Diversisporales</taxon>
        <taxon>Diversisporaceae</taxon>
        <taxon>Diversispora</taxon>
    </lineage>
</organism>
<evidence type="ECO:0000256" key="7">
    <source>
        <dbReference type="ARBA" id="ARBA00023242"/>
    </source>
</evidence>
<dbReference type="InterPro" id="IPR012677">
    <property type="entry name" value="Nucleotide-bd_a/b_plait_sf"/>
</dbReference>
<dbReference type="SUPFAM" id="SSF90209">
    <property type="entry name" value="Ran binding protein zinc finger-like"/>
    <property type="match status" value="1"/>
</dbReference>
<dbReference type="Gene3D" id="4.10.1060.10">
    <property type="entry name" value="Zinc finger, RanBP2-type"/>
    <property type="match status" value="1"/>
</dbReference>
<dbReference type="CDD" id="cd12534">
    <property type="entry name" value="RRM_SARFH"/>
    <property type="match status" value="1"/>
</dbReference>
<dbReference type="GO" id="GO:0003723">
    <property type="term" value="F:RNA binding"/>
    <property type="evidence" value="ECO:0007669"/>
    <property type="project" value="UniProtKB-UniRule"/>
</dbReference>
<feature type="region of interest" description="Disordered" evidence="10">
    <location>
        <begin position="1"/>
        <end position="204"/>
    </location>
</feature>
<evidence type="ECO:0000256" key="6">
    <source>
        <dbReference type="ARBA" id="ARBA00022884"/>
    </source>
</evidence>
<dbReference type="GO" id="GO:0005634">
    <property type="term" value="C:nucleus"/>
    <property type="evidence" value="ECO:0007669"/>
    <property type="project" value="UniProtKB-SubCell"/>
</dbReference>
<dbReference type="GO" id="GO:0006355">
    <property type="term" value="P:regulation of DNA-templated transcription"/>
    <property type="evidence" value="ECO:0007669"/>
    <property type="project" value="InterPro"/>
</dbReference>
<evidence type="ECO:0000256" key="10">
    <source>
        <dbReference type="SAM" id="MobiDB-lite"/>
    </source>
</evidence>
<feature type="domain" description="RRM" evidence="11">
    <location>
        <begin position="216"/>
        <end position="302"/>
    </location>
</feature>